<dbReference type="GeneID" id="25741937"/>
<dbReference type="SUPFAM" id="SSF53335">
    <property type="entry name" value="S-adenosyl-L-methionine-dependent methyltransferases"/>
    <property type="match status" value="1"/>
</dbReference>
<feature type="compositionally biased region" description="Gly residues" evidence="1">
    <location>
        <begin position="703"/>
        <end position="717"/>
    </location>
</feature>
<sequence length="760" mass="80764">MSRAPLQPQLPDYREGHAEALRDRGFEWAGPDAGRDPVFDGARLRPRGFWITTDLRDYGVASTARISCKLWDWVLIDPADDEIEGVQGEGRAPWVAQIIAILEDKDGSCQIGVRYCWRWGNIFAGCDLHPGMASRWKAQVFLQREESEKGDRRVWVDVVGKGRRCVYHVHANLILGKIEVLHLDQVMARYPGLPWREAVEAYERDGLAGDDALLTLRLADSNEEGQGQEGEGAGAPRDERRKPRRQSAAVAPPRLTRQQAAAAAAGRGGGGGKAGGGARRGLQVGGAGEGCSGADEVTSSEDGEGEGDSDGGDEEPAAPEPVTGGAGAAAAAPQGGPWRVRRSHFWWRFEFDDSVLAFVTSSAPDEAGRPRAAPAPERVPAGKLLTAGDAYCGLGTVTLALRQLGMAVTFGVDCHGEAYKSYFFNTRDDAHPGGAPFNPPPPGGGAAPPCDAIQSRMADFNRDLAANPQLLARYHGPTVMHYSPPCQGLSTANKKERRAVGPEFGHVIQNVRLLEPEFVTLEEVPQFLSVMLQAQPPGGHPPPAAERRGNGAGGAPRAAPPAPPTPAAVREHPCLPVMAALVDTGYQVRPSLLQALHYGHAAARWRCVLFAAKANRELPRPPPPRYHVPKLPQLPAIHRGALLTDMGWGGLAFTEDDTAHLPLHLTARQALGDLPSLMAEERQKAQERQAAEARRKSEAGPAAAGGGGGGGGGRGGEFGTLVRPASLVYDASKGMAPADGGGASAFAAWLMSARRYPGQT</sequence>
<dbReference type="InterPro" id="IPR029063">
    <property type="entry name" value="SAM-dependent_MTases_sf"/>
</dbReference>
<protein>
    <recommendedName>
        <fullName evidence="4">DNA (cytosine-5-)-methyltransferase</fullName>
    </recommendedName>
</protein>
<proteinExistence type="predicted"/>
<dbReference type="RefSeq" id="XP_013897920.1">
    <property type="nucleotide sequence ID" value="XM_014042466.1"/>
</dbReference>
<dbReference type="GO" id="GO:0003886">
    <property type="term" value="F:DNA (cytosine-5-)-methyltransferase activity"/>
    <property type="evidence" value="ECO:0007669"/>
    <property type="project" value="TreeGrafter"/>
</dbReference>
<reference evidence="2 3" key="1">
    <citation type="journal article" date="2013" name="BMC Genomics">
        <title>Reconstruction of the lipid metabolism for the microalga Monoraphidium neglectum from its genome sequence reveals characteristics suitable for biofuel production.</title>
        <authorList>
            <person name="Bogen C."/>
            <person name="Al-Dilaimi A."/>
            <person name="Albersmeier A."/>
            <person name="Wichmann J."/>
            <person name="Grundmann M."/>
            <person name="Rupp O."/>
            <person name="Lauersen K.J."/>
            <person name="Blifernez-Klassen O."/>
            <person name="Kalinowski J."/>
            <person name="Goesmann A."/>
            <person name="Mussgnug J.H."/>
            <person name="Kruse O."/>
        </authorList>
    </citation>
    <scope>NUCLEOTIDE SEQUENCE [LARGE SCALE GENOMIC DNA]</scope>
    <source>
        <strain evidence="2 3">SAG 48.87</strain>
    </source>
</reference>
<organism evidence="2 3">
    <name type="scientific">Monoraphidium neglectum</name>
    <dbReference type="NCBI Taxonomy" id="145388"/>
    <lineage>
        <taxon>Eukaryota</taxon>
        <taxon>Viridiplantae</taxon>
        <taxon>Chlorophyta</taxon>
        <taxon>core chlorophytes</taxon>
        <taxon>Chlorophyceae</taxon>
        <taxon>CS clade</taxon>
        <taxon>Sphaeropleales</taxon>
        <taxon>Selenastraceae</taxon>
        <taxon>Monoraphidium</taxon>
    </lineage>
</organism>
<keyword evidence="3" id="KW-1185">Reference proteome</keyword>
<dbReference type="Gene3D" id="3.40.50.150">
    <property type="entry name" value="Vaccinia Virus protein VP39"/>
    <property type="match status" value="1"/>
</dbReference>
<dbReference type="PANTHER" id="PTHR10629:SF52">
    <property type="entry name" value="DNA (CYTOSINE-5)-METHYLTRANSFERASE 1"/>
    <property type="match status" value="1"/>
</dbReference>
<dbReference type="PANTHER" id="PTHR10629">
    <property type="entry name" value="CYTOSINE-SPECIFIC METHYLTRANSFERASE"/>
    <property type="match status" value="1"/>
</dbReference>
<feature type="compositionally biased region" description="Low complexity" evidence="1">
    <location>
        <begin position="320"/>
        <end position="337"/>
    </location>
</feature>
<dbReference type="GO" id="GO:0044027">
    <property type="term" value="P:negative regulation of gene expression via chromosomal CpG island methylation"/>
    <property type="evidence" value="ECO:0007669"/>
    <property type="project" value="TreeGrafter"/>
</dbReference>
<dbReference type="GO" id="GO:0003677">
    <property type="term" value="F:DNA binding"/>
    <property type="evidence" value="ECO:0007669"/>
    <property type="project" value="TreeGrafter"/>
</dbReference>
<feature type="region of interest" description="Disordered" evidence="1">
    <location>
        <begin position="533"/>
        <end position="568"/>
    </location>
</feature>
<feature type="compositionally biased region" description="Acidic residues" evidence="1">
    <location>
        <begin position="298"/>
        <end position="317"/>
    </location>
</feature>
<evidence type="ECO:0000313" key="2">
    <source>
        <dbReference type="EMBL" id="KIY98900.1"/>
    </source>
</evidence>
<dbReference type="GO" id="GO:0005634">
    <property type="term" value="C:nucleus"/>
    <property type="evidence" value="ECO:0007669"/>
    <property type="project" value="TreeGrafter"/>
</dbReference>
<evidence type="ECO:0000256" key="1">
    <source>
        <dbReference type="SAM" id="MobiDB-lite"/>
    </source>
</evidence>
<feature type="compositionally biased region" description="Gly residues" evidence="1">
    <location>
        <begin position="266"/>
        <end position="291"/>
    </location>
</feature>
<feature type="region of interest" description="Disordered" evidence="1">
    <location>
        <begin position="680"/>
        <end position="717"/>
    </location>
</feature>
<gene>
    <name evidence="2" type="ORF">MNEG_9062</name>
</gene>
<dbReference type="EMBL" id="KK102026">
    <property type="protein sequence ID" value="KIY98900.1"/>
    <property type="molecule type" value="Genomic_DNA"/>
</dbReference>
<name>A0A0D2MXC6_9CHLO</name>
<dbReference type="Proteomes" id="UP000054498">
    <property type="component" value="Unassembled WGS sequence"/>
</dbReference>
<dbReference type="OrthoDB" id="551596at2759"/>
<evidence type="ECO:0008006" key="4">
    <source>
        <dbReference type="Google" id="ProtNLM"/>
    </source>
</evidence>
<feature type="compositionally biased region" description="Basic and acidic residues" evidence="1">
    <location>
        <begin position="680"/>
        <end position="698"/>
    </location>
</feature>
<feature type="region of interest" description="Disordered" evidence="1">
    <location>
        <begin position="220"/>
        <end position="337"/>
    </location>
</feature>
<accession>A0A0D2MXC6</accession>
<evidence type="ECO:0000313" key="3">
    <source>
        <dbReference type="Proteomes" id="UP000054498"/>
    </source>
</evidence>
<dbReference type="KEGG" id="mng:MNEG_9062"/>
<dbReference type="InterPro" id="IPR050390">
    <property type="entry name" value="C5-Methyltransferase"/>
</dbReference>
<dbReference type="AlphaFoldDB" id="A0A0D2MXC6"/>